<gene>
    <name evidence="9" type="primary">LOC105160393</name>
</gene>
<reference evidence="9" key="1">
    <citation type="submission" date="2025-08" db="UniProtKB">
        <authorList>
            <consortium name="RefSeq"/>
        </authorList>
    </citation>
    <scope>IDENTIFICATION</scope>
</reference>
<keyword evidence="2" id="KW-0488">Methylation</keyword>
<dbReference type="AlphaFoldDB" id="A0A8M8UY83"/>
<keyword evidence="4" id="KW-0449">Lipoprotein</keyword>
<evidence type="ECO:0000313" key="9">
    <source>
        <dbReference type="RefSeq" id="XP_020548876.1"/>
    </source>
</evidence>
<evidence type="ECO:0000256" key="3">
    <source>
        <dbReference type="ARBA" id="ARBA00022723"/>
    </source>
</evidence>
<evidence type="ECO:0000256" key="2">
    <source>
        <dbReference type="ARBA" id="ARBA00022481"/>
    </source>
</evidence>
<dbReference type="Gene3D" id="3.30.70.100">
    <property type="match status" value="1"/>
</dbReference>
<comment type="similarity">
    <text evidence="6">Belongs to the HIPP family.</text>
</comment>
<evidence type="ECO:0000256" key="4">
    <source>
        <dbReference type="ARBA" id="ARBA00023288"/>
    </source>
</evidence>
<organism evidence="8 9">
    <name type="scientific">Sesamum indicum</name>
    <name type="common">Oriental sesame</name>
    <name type="synonym">Sesamum orientale</name>
    <dbReference type="NCBI Taxonomy" id="4182"/>
    <lineage>
        <taxon>Eukaryota</taxon>
        <taxon>Viridiplantae</taxon>
        <taxon>Streptophyta</taxon>
        <taxon>Embryophyta</taxon>
        <taxon>Tracheophyta</taxon>
        <taxon>Spermatophyta</taxon>
        <taxon>Magnoliopsida</taxon>
        <taxon>eudicotyledons</taxon>
        <taxon>Gunneridae</taxon>
        <taxon>Pentapetalae</taxon>
        <taxon>asterids</taxon>
        <taxon>lamiids</taxon>
        <taxon>Lamiales</taxon>
        <taxon>Pedaliaceae</taxon>
        <taxon>Sesamum</taxon>
    </lineage>
</organism>
<keyword evidence="3" id="KW-0479">Metal-binding</keyword>
<dbReference type="GO" id="GO:0009626">
    <property type="term" value="P:plant-type hypersensitive response"/>
    <property type="evidence" value="ECO:0007669"/>
    <property type="project" value="UniProtKB-KW"/>
</dbReference>
<keyword evidence="5" id="KW-0636">Prenylation</keyword>
<dbReference type="PANTHER" id="PTHR45811">
    <property type="entry name" value="COPPER TRANSPORT PROTEIN FAMILY-RELATED"/>
    <property type="match status" value="1"/>
</dbReference>
<evidence type="ECO:0000256" key="6">
    <source>
        <dbReference type="ARBA" id="ARBA00024045"/>
    </source>
</evidence>
<evidence type="ECO:0000313" key="8">
    <source>
        <dbReference type="Proteomes" id="UP000504604"/>
    </source>
</evidence>
<sequence>MSEIYDNWERLLAAVLRREQFRRLCNQHSRNSSISSSSSGFSFSSPLHDIEFLNFSVPGAATSHNSSPQQQTHRQAAFISESVSPETAPINAGPLALFHRLLHVSQTLIYKVVLKVDVHDDREFGKALKVVSSFSGLQSANWDSPPEKLTLVGNFDPISMVKKLRKSLRTEIVSVGPGCSLLIGTGRGKSLH</sequence>
<evidence type="ECO:0000259" key="7">
    <source>
        <dbReference type="PROSITE" id="PS50846"/>
    </source>
</evidence>
<dbReference type="GO" id="GO:0016020">
    <property type="term" value="C:membrane"/>
    <property type="evidence" value="ECO:0007669"/>
    <property type="project" value="UniProtKB-SubCell"/>
</dbReference>
<keyword evidence="8" id="KW-1185">Reference proteome</keyword>
<dbReference type="PANTHER" id="PTHR45811:SF50">
    <property type="entry name" value="HEAVY METAL-ASSOCIATED ISOPRENYLATED PLANT PROTEIN 12-RELATED"/>
    <property type="match status" value="1"/>
</dbReference>
<dbReference type="RefSeq" id="XP_020548876.1">
    <property type="nucleotide sequence ID" value="XM_020693217.1"/>
</dbReference>
<feature type="domain" description="HMA" evidence="7">
    <location>
        <begin position="109"/>
        <end position="176"/>
    </location>
</feature>
<evidence type="ECO:0000256" key="1">
    <source>
        <dbReference type="ARBA" id="ARBA00004170"/>
    </source>
</evidence>
<dbReference type="Proteomes" id="UP000504604">
    <property type="component" value="Linkage group LG4"/>
</dbReference>
<dbReference type="GeneID" id="105160393"/>
<protein>
    <submittedName>
        <fullName evidence="9">Uncharacterized protein LOC105160393 isoform X2</fullName>
    </submittedName>
</protein>
<comment type="subcellular location">
    <subcellularLocation>
        <location evidence="1">Membrane</location>
        <topology evidence="1">Peripheral membrane protein</topology>
    </subcellularLocation>
</comment>
<name>A0A8M8UY83_SESIN</name>
<proteinExistence type="inferred from homology"/>
<evidence type="ECO:0000256" key="5">
    <source>
        <dbReference type="ARBA" id="ARBA00023289"/>
    </source>
</evidence>
<dbReference type="GO" id="GO:0046872">
    <property type="term" value="F:metal ion binding"/>
    <property type="evidence" value="ECO:0007669"/>
    <property type="project" value="UniProtKB-KW"/>
</dbReference>
<dbReference type="PROSITE" id="PS50846">
    <property type="entry name" value="HMA_2"/>
    <property type="match status" value="1"/>
</dbReference>
<accession>A0A8M8UY83</accession>
<dbReference type="InterPro" id="IPR051863">
    <property type="entry name" value="HIPP"/>
</dbReference>
<dbReference type="InterPro" id="IPR006121">
    <property type="entry name" value="HMA_dom"/>
</dbReference>